<dbReference type="SUPFAM" id="SSF75632">
    <property type="entry name" value="Cullin homology domain"/>
    <property type="match status" value="1"/>
</dbReference>
<dbReference type="InterPro" id="IPR016159">
    <property type="entry name" value="Cullin_repeat-like_dom_sf"/>
</dbReference>
<feature type="region of interest" description="Disordered" evidence="4">
    <location>
        <begin position="249"/>
        <end position="337"/>
    </location>
</feature>
<feature type="compositionally biased region" description="Basic and acidic residues" evidence="4">
    <location>
        <begin position="13"/>
        <end position="34"/>
    </location>
</feature>
<dbReference type="SMART" id="SM00182">
    <property type="entry name" value="CULLIN"/>
    <property type="match status" value="1"/>
</dbReference>
<comment type="caution">
    <text evidence="6">The sequence shown here is derived from an EMBL/GenBank/DDBJ whole genome shotgun (WGS) entry which is preliminary data.</text>
</comment>
<feature type="region of interest" description="Disordered" evidence="4">
    <location>
        <begin position="621"/>
        <end position="640"/>
    </location>
</feature>
<evidence type="ECO:0000259" key="5">
    <source>
        <dbReference type="PROSITE" id="PS50069"/>
    </source>
</evidence>
<feature type="domain" description="Cullin family profile" evidence="5">
    <location>
        <begin position="773"/>
        <end position="1021"/>
    </location>
</feature>
<dbReference type="SMART" id="SM00884">
    <property type="entry name" value="Cullin_Nedd8"/>
    <property type="match status" value="1"/>
</dbReference>
<dbReference type="Pfam" id="PF26557">
    <property type="entry name" value="Cullin_AB"/>
    <property type="match status" value="1"/>
</dbReference>
<dbReference type="Proteomes" id="UP000284403">
    <property type="component" value="Unassembled WGS sequence"/>
</dbReference>
<keyword evidence="7" id="KW-1185">Reference proteome</keyword>
<dbReference type="OrthoDB" id="27073at2759"/>
<feature type="compositionally biased region" description="Low complexity" evidence="4">
    <location>
        <begin position="328"/>
        <end position="337"/>
    </location>
</feature>
<evidence type="ECO:0000256" key="2">
    <source>
        <dbReference type="PROSITE-ProRule" id="PRU00330"/>
    </source>
</evidence>
<gene>
    <name evidence="6" type="ORF">Tco025E_00287</name>
</gene>
<dbReference type="InterPro" id="IPR019559">
    <property type="entry name" value="Cullin_neddylation_domain"/>
</dbReference>
<dbReference type="Pfam" id="PF10557">
    <property type="entry name" value="Cullin_Nedd8"/>
    <property type="match status" value="1"/>
</dbReference>
<dbReference type="AlphaFoldDB" id="A0A422QC29"/>
<organism evidence="6 7">
    <name type="scientific">Trypanosoma conorhini</name>
    <dbReference type="NCBI Taxonomy" id="83891"/>
    <lineage>
        <taxon>Eukaryota</taxon>
        <taxon>Discoba</taxon>
        <taxon>Euglenozoa</taxon>
        <taxon>Kinetoplastea</taxon>
        <taxon>Metakinetoplastina</taxon>
        <taxon>Trypanosomatida</taxon>
        <taxon>Trypanosomatidae</taxon>
        <taxon>Trypanosoma</taxon>
    </lineage>
</organism>
<evidence type="ECO:0000313" key="6">
    <source>
        <dbReference type="EMBL" id="RNF27485.1"/>
    </source>
</evidence>
<proteinExistence type="inferred from homology"/>
<dbReference type="InterPro" id="IPR045093">
    <property type="entry name" value="Cullin"/>
</dbReference>
<protein>
    <submittedName>
        <fullName evidence="6">Cullin</fullName>
    </submittedName>
</protein>
<feature type="region of interest" description="Disordered" evidence="4">
    <location>
        <begin position="1"/>
        <end position="34"/>
    </location>
</feature>
<dbReference type="InterPro" id="IPR036317">
    <property type="entry name" value="Cullin_homology_sf"/>
</dbReference>
<dbReference type="PROSITE" id="PS50069">
    <property type="entry name" value="CULLIN_2"/>
    <property type="match status" value="1"/>
</dbReference>
<evidence type="ECO:0000256" key="3">
    <source>
        <dbReference type="RuleBase" id="RU003829"/>
    </source>
</evidence>
<dbReference type="RefSeq" id="XP_029232691.1">
    <property type="nucleotide sequence ID" value="XM_029367231.1"/>
</dbReference>
<accession>A0A422QC29</accession>
<dbReference type="InterPro" id="IPR001373">
    <property type="entry name" value="Cullin_N"/>
</dbReference>
<feature type="compositionally biased region" description="Basic and acidic residues" evidence="4">
    <location>
        <begin position="284"/>
        <end position="300"/>
    </location>
</feature>
<dbReference type="SUPFAM" id="SSF74788">
    <property type="entry name" value="Cullin repeat-like"/>
    <property type="match status" value="1"/>
</dbReference>
<dbReference type="GO" id="GO:0006511">
    <property type="term" value="P:ubiquitin-dependent protein catabolic process"/>
    <property type="evidence" value="ECO:0007669"/>
    <property type="project" value="InterPro"/>
</dbReference>
<dbReference type="SUPFAM" id="SSF46785">
    <property type="entry name" value="Winged helix' DNA-binding domain"/>
    <property type="match status" value="1"/>
</dbReference>
<dbReference type="Pfam" id="PF00888">
    <property type="entry name" value="Cullin"/>
    <property type="match status" value="2"/>
</dbReference>
<feature type="compositionally biased region" description="Basic and acidic residues" evidence="4">
    <location>
        <begin position="309"/>
        <end position="327"/>
    </location>
</feature>
<dbReference type="InterPro" id="IPR016158">
    <property type="entry name" value="Cullin_homology"/>
</dbReference>
<dbReference type="Gene3D" id="1.20.1310.10">
    <property type="entry name" value="Cullin Repeats"/>
    <property type="match status" value="2"/>
</dbReference>
<comment type="similarity">
    <text evidence="1 2 3">Belongs to the cullin family.</text>
</comment>
<dbReference type="PANTHER" id="PTHR11932">
    <property type="entry name" value="CULLIN"/>
    <property type="match status" value="1"/>
</dbReference>
<dbReference type="Gene3D" id="1.10.10.10">
    <property type="entry name" value="Winged helix-like DNA-binding domain superfamily/Winged helix DNA-binding domain"/>
    <property type="match status" value="1"/>
</dbReference>
<dbReference type="Gene3D" id="3.30.230.130">
    <property type="entry name" value="Cullin, Chain C, Domain 2"/>
    <property type="match status" value="1"/>
</dbReference>
<sequence>MSLSLGPTSISSRRHESGGSRGDGKRTGSSRIRESDVFAQLQDRPSVEDLWPGVESYLVQAAHTIRTGSVELMDRLRDVRHRMNWYAVIYSVCSVHPQKSSEIYQHLSLFLLNDLEVNVLRPLLEQGTASGSSSSSSLCQQFVQQYRLFMAFRRVVLSCFSYLDQYFTAKFRLDPVTALCVKMFYVVVYEPIKEALVAEMLELANAARTAQLRGSAVSSAGSDVQETIAAIVEILTTVKAFSTPCDAAAQSARPHPKEDAAGPCSFAQGRGEGSRVPAAAAAGPERRQGATAEPRCDVPRAHGLSTESCSRRGGDSDQDRMRQRTASEGHSGSSSAAEWDAMAVKAFSATRMLREMLERRGLAELVTGHLVTNPSGKKGLQNSGGVVGGAAAGGGVTTWPVDSVGVVIVDVVQPLHSLIFADFGLRYVEAAEAYYRKQRAMQLSLPEGWINYISWVQRCLAVERVLLRDVNAPQLPSALRRRMNHVLLVEVHRLIILAKETGFRAQLDAWDSLTWRGAATTLNDVASTSSASTGAAVLGDGSDVDAATASAACVVAPPTNPWERLPQEELGRRIKDFVTTFLSTQDEACWTLLASEFASKVVMDTVALFLAYMSQVEALTQQQQPPPHEEEALLRPPQARQRKTVLPLSRRRRLLLLAKRGEAVPADPEPLTQQGLAMGLIGDLVDVSTHYTDLICDKFNEHPPMQLAMGDALREVLNPDRWGQLVVGGTMHAGVSALARGELPSVLLNHDAVKRTLGVLRRLTTMRGTKEIAVPQFFALYCDQLCRRELDDGVTDPVDHVVYLITLLDDKDVFFEHYKLLLARRLLFLPSAQLNMDREHALMHKLRQALGRTMTYSLEAMLRDHEANASMNEEFLRSDVCLALRTKLRVQVLTAVHWPTYRVLPLAPCDSLARAMKAFTDYYIAVHPSRMLHWIHTLGSATLHAVFPKGNKEVVANTLQAHILLLVSDACNADGGPAAVSPGNSAGQATATRWRSLSGREISAAMGVEFRDIYIYLAPLVQHKLCNLLLRVGPAAVAGAGPTTPSPSLPRAEAAAVVPVPGRLLPEDRFTLNFDYAHRLRKFKLPVARSTRGDECEGAALDPPSADRRASALSDGIEVSRRLQMDAAIVRVMKSRRALRYYELLELTLQQLSKHFVPPCKIRKDAGGGSCLSRLPATKRDRRLRI</sequence>
<dbReference type="GO" id="GO:0031625">
    <property type="term" value="F:ubiquitin protein ligase binding"/>
    <property type="evidence" value="ECO:0007669"/>
    <property type="project" value="InterPro"/>
</dbReference>
<name>A0A422QC29_9TRYP</name>
<evidence type="ECO:0000256" key="4">
    <source>
        <dbReference type="SAM" id="MobiDB-lite"/>
    </source>
</evidence>
<evidence type="ECO:0000256" key="1">
    <source>
        <dbReference type="ARBA" id="ARBA00006019"/>
    </source>
</evidence>
<dbReference type="InterPro" id="IPR036388">
    <property type="entry name" value="WH-like_DNA-bd_sf"/>
</dbReference>
<reference evidence="6 7" key="1">
    <citation type="journal article" date="2018" name="BMC Genomics">
        <title>Genomic comparison of Trypanosoma conorhini and Trypanosoma rangeli to Trypanosoma cruzi strains of high and low virulence.</title>
        <authorList>
            <person name="Bradwell K.R."/>
            <person name="Koparde V.N."/>
            <person name="Matveyev A.V."/>
            <person name="Serrano M.G."/>
            <person name="Alves J.M."/>
            <person name="Parikh H."/>
            <person name="Huang B."/>
            <person name="Lee V."/>
            <person name="Espinosa-Alvarez O."/>
            <person name="Ortiz P.A."/>
            <person name="Costa-Martins A.G."/>
            <person name="Teixeira M.M."/>
            <person name="Buck G.A."/>
        </authorList>
    </citation>
    <scope>NUCLEOTIDE SEQUENCE [LARGE SCALE GENOMIC DNA]</scope>
    <source>
        <strain evidence="6 7">025E</strain>
    </source>
</reference>
<dbReference type="InterPro" id="IPR036390">
    <property type="entry name" value="WH_DNA-bd_sf"/>
</dbReference>
<dbReference type="InterPro" id="IPR059120">
    <property type="entry name" value="Cullin-like_AB"/>
</dbReference>
<evidence type="ECO:0000313" key="7">
    <source>
        <dbReference type="Proteomes" id="UP000284403"/>
    </source>
</evidence>
<dbReference type="GeneID" id="40313898"/>
<dbReference type="EMBL" id="MKKU01000005">
    <property type="protein sequence ID" value="RNF27485.1"/>
    <property type="molecule type" value="Genomic_DNA"/>
</dbReference>